<evidence type="ECO:0000313" key="1">
    <source>
        <dbReference type="EMBL" id="KAG8036869.1"/>
    </source>
</evidence>
<feature type="non-terminal residue" evidence="1">
    <location>
        <position position="1"/>
    </location>
</feature>
<dbReference type="AlphaFoldDB" id="A0A8J5R3P1"/>
<accession>A0A8J5R3P1</accession>
<sequence length="93" mass="11219">TLNLIFKVKRGKGYEIKSDRSVVVIHQSRLFENNFCSWLYSKVVCHTTDRGSRRRASRRYGRKPSDFYHLIIVRQDLSILRRLSRWMSSLDQW</sequence>
<reference evidence="1" key="2">
    <citation type="submission" date="2021-04" db="EMBL/GenBank/DDBJ databases">
        <title>Genome-wide patterns of bracovirus chromosomal integration into multiple host tissues during parasitism.</title>
        <authorList>
            <person name="Chebbi M.A.C."/>
        </authorList>
    </citation>
    <scope>NUCLEOTIDE SEQUENCE</scope>
    <source>
        <tissue evidence="1">Whole body</tissue>
    </source>
</reference>
<reference evidence="1" key="1">
    <citation type="submission" date="2020-03" db="EMBL/GenBank/DDBJ databases">
        <authorList>
            <person name="Chebbi M.A."/>
            <person name="Drezen J.M."/>
        </authorList>
    </citation>
    <scope>NUCLEOTIDE SEQUENCE</scope>
    <source>
        <tissue evidence="1">Whole body</tissue>
    </source>
</reference>
<evidence type="ECO:0000313" key="2">
    <source>
        <dbReference type="Proteomes" id="UP000729913"/>
    </source>
</evidence>
<dbReference type="EMBL" id="JAAOIC020000048">
    <property type="protein sequence ID" value="KAG8036869.1"/>
    <property type="molecule type" value="Genomic_DNA"/>
</dbReference>
<keyword evidence="2" id="KW-1185">Reference proteome</keyword>
<proteinExistence type="predicted"/>
<comment type="caution">
    <text evidence="1">The sequence shown here is derived from an EMBL/GenBank/DDBJ whole genome shotgun (WGS) entry which is preliminary data.</text>
</comment>
<gene>
    <name evidence="1" type="ORF">G9C98_004191</name>
</gene>
<name>A0A8J5R3P1_9HYME</name>
<organism evidence="1 2">
    <name type="scientific">Cotesia typhae</name>
    <dbReference type="NCBI Taxonomy" id="2053667"/>
    <lineage>
        <taxon>Eukaryota</taxon>
        <taxon>Metazoa</taxon>
        <taxon>Ecdysozoa</taxon>
        <taxon>Arthropoda</taxon>
        <taxon>Hexapoda</taxon>
        <taxon>Insecta</taxon>
        <taxon>Pterygota</taxon>
        <taxon>Neoptera</taxon>
        <taxon>Endopterygota</taxon>
        <taxon>Hymenoptera</taxon>
        <taxon>Apocrita</taxon>
        <taxon>Ichneumonoidea</taxon>
        <taxon>Braconidae</taxon>
        <taxon>Microgastrinae</taxon>
        <taxon>Cotesia</taxon>
    </lineage>
</organism>
<dbReference type="Proteomes" id="UP000729913">
    <property type="component" value="Unassembled WGS sequence"/>
</dbReference>
<protein>
    <submittedName>
        <fullName evidence="1">Uncharacterized protein</fullName>
    </submittedName>
</protein>